<dbReference type="PANTHER" id="PTHR36852:SF1">
    <property type="entry name" value="PROTEIN GVPL 2"/>
    <property type="match status" value="1"/>
</dbReference>
<keyword evidence="5" id="KW-1185">Reference proteome</keyword>
<dbReference type="RefSeq" id="WP_171164257.1">
    <property type="nucleotide sequence ID" value="NZ_CP053073.1"/>
</dbReference>
<evidence type="ECO:0000313" key="5">
    <source>
        <dbReference type="Proteomes" id="UP000503096"/>
    </source>
</evidence>
<comment type="subcellular location">
    <subcellularLocation>
        <location evidence="2">Gas vesicle</location>
    </subcellularLocation>
</comment>
<comment type="similarity">
    <text evidence="3">Belongs to the gas vesicle GvpF/GvpL family.</text>
</comment>
<dbReference type="Pfam" id="PF06386">
    <property type="entry name" value="GvpL_GvpF"/>
    <property type="match status" value="1"/>
</dbReference>
<dbReference type="PANTHER" id="PTHR36852">
    <property type="entry name" value="PROTEIN GVPL 2"/>
    <property type="match status" value="1"/>
</dbReference>
<dbReference type="AlphaFoldDB" id="A0A6M4H9L4"/>
<dbReference type="InParanoid" id="A0A6M4H9L4"/>
<sequence>MSDDAFLTYVYALVRAWRRPSLLGAPEGPPASAPLRLLPAGEHLWLAVSSVPARDYDADAVRRGLQDIDWLAPRALAHEAVVEHFLRAPALLPMPVLTLFTCDRRAVKYVSDSRERIEGLLDGVERRVEWVVRLTWNAQATVLPSARAATGAAYLAGKRDVRDTGSIRLATARAKAGRVFDALTSVAAKACRRGPSEAEAAASSRLLLDATFLVPSRGASAFRAALRRRTQELGEAGIAVSLTGPWPPYDFVR</sequence>
<name>A0A6M4H9L4_9PROT</name>
<dbReference type="EMBL" id="CP053073">
    <property type="protein sequence ID" value="QJR16280.1"/>
    <property type="molecule type" value="Genomic_DNA"/>
</dbReference>
<proteinExistence type="inferred from homology"/>
<dbReference type="GO" id="GO:0031411">
    <property type="term" value="C:gas vesicle"/>
    <property type="evidence" value="ECO:0007669"/>
    <property type="project" value="UniProtKB-SubCell"/>
</dbReference>
<accession>A0A6M4H9L4</accession>
<protein>
    <recommendedName>
        <fullName evidence="6">Gas vesicle synthesis protein GvpL/GvpF</fullName>
    </recommendedName>
</protein>
<dbReference type="Proteomes" id="UP000503096">
    <property type="component" value="Chromosome"/>
</dbReference>
<gene>
    <name evidence="4" type="ORF">DSM104440_03109</name>
</gene>
<evidence type="ECO:0000256" key="2">
    <source>
        <dbReference type="ARBA" id="ARBA00035108"/>
    </source>
</evidence>
<organism evidence="4 5">
    <name type="scientific">Usitatibacter palustris</name>
    <dbReference type="NCBI Taxonomy" id="2732487"/>
    <lineage>
        <taxon>Bacteria</taxon>
        <taxon>Pseudomonadati</taxon>
        <taxon>Pseudomonadota</taxon>
        <taxon>Betaproteobacteria</taxon>
        <taxon>Nitrosomonadales</taxon>
        <taxon>Usitatibacteraceae</taxon>
        <taxon>Usitatibacter</taxon>
    </lineage>
</organism>
<reference evidence="4 5" key="1">
    <citation type="submission" date="2020-04" db="EMBL/GenBank/DDBJ databases">
        <title>Usitatibacter rugosus gen. nov., sp. nov. and Usitatibacter palustris sp. nov., novel members of Usitatibacteraceae fam. nov. within the order Nitrosomonadales isolated from soil.</title>
        <authorList>
            <person name="Huber K.J."/>
            <person name="Neumann-Schaal M."/>
            <person name="Geppert A."/>
            <person name="Luckner M."/>
            <person name="Wanner G."/>
            <person name="Overmann J."/>
        </authorList>
    </citation>
    <scope>NUCLEOTIDE SEQUENCE [LARGE SCALE GENOMIC DNA]</scope>
    <source>
        <strain evidence="4 5">Swamp67</strain>
    </source>
</reference>
<keyword evidence="1" id="KW-0304">Gas vesicle</keyword>
<dbReference type="KEGG" id="upl:DSM104440_03109"/>
<evidence type="ECO:0000256" key="3">
    <source>
        <dbReference type="ARBA" id="ARBA00035643"/>
    </source>
</evidence>
<dbReference type="InterPro" id="IPR009430">
    <property type="entry name" value="GvpL/GvpF"/>
</dbReference>
<evidence type="ECO:0008006" key="6">
    <source>
        <dbReference type="Google" id="ProtNLM"/>
    </source>
</evidence>
<evidence type="ECO:0000313" key="4">
    <source>
        <dbReference type="EMBL" id="QJR16280.1"/>
    </source>
</evidence>
<dbReference type="GO" id="GO:0031412">
    <property type="term" value="P:gas vesicle organization"/>
    <property type="evidence" value="ECO:0007669"/>
    <property type="project" value="InterPro"/>
</dbReference>
<evidence type="ECO:0000256" key="1">
    <source>
        <dbReference type="ARBA" id="ARBA00022987"/>
    </source>
</evidence>